<dbReference type="KEGG" id="alp:LPB137_08560"/>
<evidence type="ECO:0000313" key="4">
    <source>
        <dbReference type="EMBL" id="APW65904.1"/>
    </source>
</evidence>
<evidence type="ECO:0000259" key="3">
    <source>
        <dbReference type="Pfam" id="PF05433"/>
    </source>
</evidence>
<evidence type="ECO:0000256" key="2">
    <source>
        <dbReference type="ARBA" id="ARBA00023136"/>
    </source>
</evidence>
<gene>
    <name evidence="4" type="ORF">LPB137_08560</name>
</gene>
<dbReference type="Pfam" id="PF05433">
    <property type="entry name" value="Rick_17kDa_Anti"/>
    <property type="match status" value="1"/>
</dbReference>
<dbReference type="InterPro" id="IPR051407">
    <property type="entry name" value="Bact_OM_lipoprot/Surf_antigen"/>
</dbReference>
<dbReference type="STRING" id="1850254.LPB137_08560"/>
<feature type="domain" description="Glycine zipper 2TM" evidence="3">
    <location>
        <begin position="73"/>
        <end position="111"/>
    </location>
</feature>
<dbReference type="GO" id="GO:0019867">
    <property type="term" value="C:outer membrane"/>
    <property type="evidence" value="ECO:0007669"/>
    <property type="project" value="InterPro"/>
</dbReference>
<keyword evidence="2" id="KW-0472">Membrane</keyword>
<evidence type="ECO:0000256" key="1">
    <source>
        <dbReference type="ARBA" id="ARBA00004370"/>
    </source>
</evidence>
<sequence length="180" mass="21058">MNKILLSILMCVSFAFSKQHTSHTHAYVTHSEAVYEYRHNDRYEKRYNDSYKNNHYRSNYNSNYSNNNSIGLDTIVGGTIGVIIGNQIGRGNGKTAAKIVGGLLGAAVANNTRYESNSYSQNADYVRHSEYDNRNKRHYNKRKQRILVGYKNYFVYNNKEFYKFSKHRKNRIRITETINF</sequence>
<dbReference type="EMBL" id="CP019070">
    <property type="protein sequence ID" value="APW65904.1"/>
    <property type="molecule type" value="Genomic_DNA"/>
</dbReference>
<keyword evidence="5" id="KW-1185">Reference proteome</keyword>
<evidence type="ECO:0000313" key="5">
    <source>
        <dbReference type="Proteomes" id="UP000186074"/>
    </source>
</evidence>
<comment type="subcellular location">
    <subcellularLocation>
        <location evidence="1">Membrane</location>
    </subcellularLocation>
</comment>
<dbReference type="RefSeq" id="WP_076087056.1">
    <property type="nucleotide sequence ID" value="NZ_CP019070.1"/>
</dbReference>
<proteinExistence type="predicted"/>
<dbReference type="PANTHER" id="PTHR35603:SF2">
    <property type="entry name" value="OUTER MEMBRANE LIPOPROTEIN"/>
    <property type="match status" value="1"/>
</dbReference>
<protein>
    <recommendedName>
        <fullName evidence="3">Glycine zipper 2TM domain-containing protein</fullName>
    </recommendedName>
</protein>
<accession>A0A1P8KMV8</accession>
<dbReference type="Proteomes" id="UP000186074">
    <property type="component" value="Chromosome"/>
</dbReference>
<dbReference type="InterPro" id="IPR008816">
    <property type="entry name" value="Gly_zipper_2TM_dom"/>
</dbReference>
<reference evidence="4 5" key="1">
    <citation type="submission" date="2017-01" db="EMBL/GenBank/DDBJ databases">
        <title>Genome sequencing of Arcobacter sp. LPB0137.</title>
        <authorList>
            <person name="Lee G.-W."/>
            <person name="Yi H."/>
        </authorList>
    </citation>
    <scope>NUCLEOTIDE SEQUENCE [LARGE SCALE GENOMIC DNA]</scope>
    <source>
        <strain evidence="4 5">LPB0137</strain>
    </source>
</reference>
<dbReference type="PANTHER" id="PTHR35603">
    <property type="match status" value="1"/>
</dbReference>
<name>A0A1P8KMV8_9BACT</name>
<dbReference type="AlphaFoldDB" id="A0A1P8KMV8"/>
<organism evidence="4 5">
    <name type="scientific">Poseidonibacter parvus</name>
    <dbReference type="NCBI Taxonomy" id="1850254"/>
    <lineage>
        <taxon>Bacteria</taxon>
        <taxon>Pseudomonadati</taxon>
        <taxon>Campylobacterota</taxon>
        <taxon>Epsilonproteobacteria</taxon>
        <taxon>Campylobacterales</taxon>
        <taxon>Arcobacteraceae</taxon>
        <taxon>Poseidonibacter</taxon>
    </lineage>
</organism>